<evidence type="ECO:0000256" key="1">
    <source>
        <dbReference type="SAM" id="MobiDB-lite"/>
    </source>
</evidence>
<name>A0A3N4KRB0_9PEZI</name>
<dbReference type="OrthoDB" id="5340906at2759"/>
<feature type="region of interest" description="Disordered" evidence="1">
    <location>
        <begin position="118"/>
        <end position="181"/>
    </location>
</feature>
<protein>
    <submittedName>
        <fullName evidence="2">Uncharacterized protein</fullName>
    </submittedName>
</protein>
<dbReference type="EMBL" id="ML119124">
    <property type="protein sequence ID" value="RPB13134.1"/>
    <property type="molecule type" value="Genomic_DNA"/>
</dbReference>
<evidence type="ECO:0000313" key="2">
    <source>
        <dbReference type="EMBL" id="RPB13134.1"/>
    </source>
</evidence>
<dbReference type="Proteomes" id="UP000277580">
    <property type="component" value="Unassembled WGS sequence"/>
</dbReference>
<feature type="compositionally biased region" description="Polar residues" evidence="1">
    <location>
        <begin position="118"/>
        <end position="143"/>
    </location>
</feature>
<feature type="compositionally biased region" description="Acidic residues" evidence="1">
    <location>
        <begin position="145"/>
        <end position="154"/>
    </location>
</feature>
<keyword evidence="3" id="KW-1185">Reference proteome</keyword>
<accession>A0A3N4KRB0</accession>
<dbReference type="AlphaFoldDB" id="A0A3N4KRB0"/>
<evidence type="ECO:0000313" key="3">
    <source>
        <dbReference type="Proteomes" id="UP000277580"/>
    </source>
</evidence>
<reference evidence="2 3" key="1">
    <citation type="journal article" date="2018" name="Nat. Ecol. Evol.">
        <title>Pezizomycetes genomes reveal the molecular basis of ectomycorrhizal truffle lifestyle.</title>
        <authorList>
            <person name="Murat C."/>
            <person name="Payen T."/>
            <person name="Noel B."/>
            <person name="Kuo A."/>
            <person name="Morin E."/>
            <person name="Chen J."/>
            <person name="Kohler A."/>
            <person name="Krizsan K."/>
            <person name="Balestrini R."/>
            <person name="Da Silva C."/>
            <person name="Montanini B."/>
            <person name="Hainaut M."/>
            <person name="Levati E."/>
            <person name="Barry K.W."/>
            <person name="Belfiori B."/>
            <person name="Cichocki N."/>
            <person name="Clum A."/>
            <person name="Dockter R.B."/>
            <person name="Fauchery L."/>
            <person name="Guy J."/>
            <person name="Iotti M."/>
            <person name="Le Tacon F."/>
            <person name="Lindquist E.A."/>
            <person name="Lipzen A."/>
            <person name="Malagnac F."/>
            <person name="Mello A."/>
            <person name="Molinier V."/>
            <person name="Miyauchi S."/>
            <person name="Poulain J."/>
            <person name="Riccioni C."/>
            <person name="Rubini A."/>
            <person name="Sitrit Y."/>
            <person name="Splivallo R."/>
            <person name="Traeger S."/>
            <person name="Wang M."/>
            <person name="Zifcakova L."/>
            <person name="Wipf D."/>
            <person name="Zambonelli A."/>
            <person name="Paolocci F."/>
            <person name="Nowrousian M."/>
            <person name="Ottonello S."/>
            <person name="Baldrian P."/>
            <person name="Spatafora J.W."/>
            <person name="Henrissat B."/>
            <person name="Nagy L.G."/>
            <person name="Aury J.M."/>
            <person name="Wincker P."/>
            <person name="Grigoriev I.V."/>
            <person name="Bonfante P."/>
            <person name="Martin F.M."/>
        </authorList>
    </citation>
    <scope>NUCLEOTIDE SEQUENCE [LARGE SCALE GENOMIC DNA]</scope>
    <source>
        <strain evidence="2 3">CCBAS932</strain>
    </source>
</reference>
<feature type="compositionally biased region" description="Low complexity" evidence="1">
    <location>
        <begin position="169"/>
        <end position="178"/>
    </location>
</feature>
<sequence>MSPHAKKLRYFKSHPFPEDWSLSEYLNYRHRPAPAPRRLLDGWKKSLLLIANCTTPSCCSLEQRERAQDLLRRYEEKGKGSDRQYGKSWLAQKTSKAATTPPPINIGVMYQGSSVTGCQTTINQEPPPQTTNKPSGDTTSVYSDNDLDTINDSDLEYKDSESEEDEGEGTPTPSGGLSEDLSPAQIAFVDRYKGMDRASQWVLRSGRTVESIIYKACLALDADSFANSLLQSFVIDTSNEDTRKLFTDPEWEEIQSLILPLPKSDRVLLDSLKRFFKVKSTSDLRDILRKTDYLPEGVAFDQDIHFNSEWADVVIRMMLIQFEAPGEPLRASHLEDWYSSYLWSPIFDHCLLDLPGMTVERKESTCRATGIRKNRLRTKIGRGNRLKIGRRLDAIIRTVEDDPYEYGAMEVARTFNGVTSSKWLGDFFKLAKALRDMLFRLHELIDHDEAVVKKLQVVGVFNAGLSFQLIRMSHPKGFVCLLNAEKMQQVPNSVQELVKLFKVLMNVALMKQIIKDCRAAVDEYHNKTEEDVYNELLGETESSKMKLGWAADTP</sequence>
<dbReference type="InParanoid" id="A0A3N4KRB0"/>
<gene>
    <name evidence="2" type="ORF">P167DRAFT_605089</name>
</gene>
<organism evidence="2 3">
    <name type="scientific">Morchella conica CCBAS932</name>
    <dbReference type="NCBI Taxonomy" id="1392247"/>
    <lineage>
        <taxon>Eukaryota</taxon>
        <taxon>Fungi</taxon>
        <taxon>Dikarya</taxon>
        <taxon>Ascomycota</taxon>
        <taxon>Pezizomycotina</taxon>
        <taxon>Pezizomycetes</taxon>
        <taxon>Pezizales</taxon>
        <taxon>Morchellaceae</taxon>
        <taxon>Morchella</taxon>
    </lineage>
</organism>
<proteinExistence type="predicted"/>